<dbReference type="GO" id="GO:0016491">
    <property type="term" value="F:oxidoreductase activity"/>
    <property type="evidence" value="ECO:0007669"/>
    <property type="project" value="UniProtKB-KW"/>
</dbReference>
<dbReference type="Gene3D" id="3.40.50.720">
    <property type="entry name" value="NAD(P)-binding Rossmann-like Domain"/>
    <property type="match status" value="1"/>
</dbReference>
<dbReference type="PROSITE" id="PS00061">
    <property type="entry name" value="ADH_SHORT"/>
    <property type="match status" value="1"/>
</dbReference>
<accession>A0ABD5Z130</accession>
<evidence type="ECO:0000313" key="4">
    <source>
        <dbReference type="EMBL" id="MFC7198743.1"/>
    </source>
</evidence>
<organism evidence="4 5">
    <name type="scientific">Halospeciosus flavus</name>
    <dbReference type="NCBI Taxonomy" id="3032283"/>
    <lineage>
        <taxon>Archaea</taxon>
        <taxon>Methanobacteriati</taxon>
        <taxon>Methanobacteriota</taxon>
        <taxon>Stenosarchaea group</taxon>
        <taxon>Halobacteria</taxon>
        <taxon>Halobacteriales</taxon>
        <taxon>Halobacteriaceae</taxon>
        <taxon>Halospeciosus</taxon>
    </lineage>
</organism>
<keyword evidence="5" id="KW-1185">Reference proteome</keyword>
<comment type="similarity">
    <text evidence="1 2">Belongs to the short-chain dehydrogenases/reductases (SDR) family.</text>
</comment>
<dbReference type="AlphaFoldDB" id="A0ABD5Z130"/>
<dbReference type="FunFam" id="3.40.50.720:FF:000084">
    <property type="entry name" value="Short-chain dehydrogenase reductase"/>
    <property type="match status" value="1"/>
</dbReference>
<dbReference type="PANTHER" id="PTHR42760">
    <property type="entry name" value="SHORT-CHAIN DEHYDROGENASES/REDUCTASES FAMILY MEMBER"/>
    <property type="match status" value="1"/>
</dbReference>
<dbReference type="Pfam" id="PF00106">
    <property type="entry name" value="adh_short"/>
    <property type="match status" value="1"/>
</dbReference>
<dbReference type="Proteomes" id="UP001596447">
    <property type="component" value="Unassembled WGS sequence"/>
</dbReference>
<dbReference type="PRINTS" id="PR00081">
    <property type="entry name" value="GDHRDH"/>
</dbReference>
<name>A0ABD5Z130_9EURY</name>
<feature type="region of interest" description="Disordered" evidence="3">
    <location>
        <begin position="194"/>
        <end position="223"/>
    </location>
</feature>
<keyword evidence="4" id="KW-0560">Oxidoreductase</keyword>
<sequence length="275" mass="29057">MSGELDGKTAVVTGSSSGIGKHLAERFAAEGANVVTNSRSKERAEATAETIREDGNTAVAVEADVSEKAGAERLVERAVAEFGSLDVMVNNAGISHISSALEMPEDEWRRVIDVNLTGVFFGAQAAGNAMVEQGGGGQIINVSSIFGSIGVQGRAPYNASKGGVNNLTRCLAVELAEHDVHVNALAPGFIKTALDEQTREEKEEEDEDAGEREPWPRYGYEDEDIENRTPLGRFGSVDEMGNCAVFLAGGGHYVTGEVLHADGGWLAFGWGSKGE</sequence>
<evidence type="ECO:0000256" key="1">
    <source>
        <dbReference type="ARBA" id="ARBA00006484"/>
    </source>
</evidence>
<evidence type="ECO:0000313" key="5">
    <source>
        <dbReference type="Proteomes" id="UP001596447"/>
    </source>
</evidence>
<dbReference type="RefSeq" id="WP_279528701.1">
    <property type="nucleotide sequence ID" value="NZ_CP122312.1"/>
</dbReference>
<comment type="caution">
    <text evidence="4">The sequence shown here is derived from an EMBL/GenBank/DDBJ whole genome shotgun (WGS) entry which is preliminary data.</text>
</comment>
<dbReference type="EC" id="1.1.1.-" evidence="4"/>
<gene>
    <name evidence="4" type="ORF">ACFQJ9_04800</name>
</gene>
<dbReference type="InterPro" id="IPR036291">
    <property type="entry name" value="NAD(P)-bd_dom_sf"/>
</dbReference>
<evidence type="ECO:0000256" key="3">
    <source>
        <dbReference type="SAM" id="MobiDB-lite"/>
    </source>
</evidence>
<evidence type="ECO:0000256" key="2">
    <source>
        <dbReference type="RuleBase" id="RU000363"/>
    </source>
</evidence>
<dbReference type="CDD" id="cd05233">
    <property type="entry name" value="SDR_c"/>
    <property type="match status" value="1"/>
</dbReference>
<dbReference type="InterPro" id="IPR020904">
    <property type="entry name" value="Sc_DH/Rdtase_CS"/>
</dbReference>
<dbReference type="EMBL" id="JBHTAR010000011">
    <property type="protein sequence ID" value="MFC7198743.1"/>
    <property type="molecule type" value="Genomic_DNA"/>
</dbReference>
<proteinExistence type="inferred from homology"/>
<protein>
    <submittedName>
        <fullName evidence="4">SDR family NAD(P)-dependent oxidoreductase</fullName>
        <ecNumber evidence="4">1.1.1.-</ecNumber>
    </submittedName>
</protein>
<dbReference type="PRINTS" id="PR00080">
    <property type="entry name" value="SDRFAMILY"/>
</dbReference>
<dbReference type="NCBIfam" id="NF005559">
    <property type="entry name" value="PRK07231.1"/>
    <property type="match status" value="1"/>
</dbReference>
<reference evidence="4 5" key="1">
    <citation type="journal article" date="2019" name="Int. J. Syst. Evol. Microbiol.">
        <title>The Global Catalogue of Microorganisms (GCM) 10K type strain sequencing project: providing services to taxonomists for standard genome sequencing and annotation.</title>
        <authorList>
            <consortium name="The Broad Institute Genomics Platform"/>
            <consortium name="The Broad Institute Genome Sequencing Center for Infectious Disease"/>
            <person name="Wu L."/>
            <person name="Ma J."/>
        </authorList>
    </citation>
    <scope>NUCLEOTIDE SEQUENCE [LARGE SCALE GENOMIC DNA]</scope>
    <source>
        <strain evidence="4 5">XZGYJ-43</strain>
    </source>
</reference>
<dbReference type="SUPFAM" id="SSF51735">
    <property type="entry name" value="NAD(P)-binding Rossmann-fold domains"/>
    <property type="match status" value="1"/>
</dbReference>
<dbReference type="InterPro" id="IPR002347">
    <property type="entry name" value="SDR_fam"/>
</dbReference>